<accession>A0AAW0R977</accession>
<evidence type="ECO:0000259" key="6">
    <source>
        <dbReference type="PROSITE" id="PS50833"/>
    </source>
</evidence>
<dbReference type="PANTHER" id="PTHR13634:SF0">
    <property type="entry name" value="RIBOSOME BIOGENESIS PROTEIN BRX1 HOMOLOG"/>
    <property type="match status" value="1"/>
</dbReference>
<dbReference type="AlphaFoldDB" id="A0AAW0R977"/>
<comment type="subcellular location">
    <subcellularLocation>
        <location evidence="1">Nucleus</location>
        <location evidence="1">Nucleolus</location>
    </subcellularLocation>
</comment>
<protein>
    <submittedName>
        <fullName evidence="7">Brix-domain-containing protein</fullName>
    </submittedName>
</protein>
<name>A0AAW0R977_9PEZI</name>
<evidence type="ECO:0000256" key="5">
    <source>
        <dbReference type="SAM" id="MobiDB-lite"/>
    </source>
</evidence>
<dbReference type="Pfam" id="PF04427">
    <property type="entry name" value="Brix"/>
    <property type="match status" value="1"/>
</dbReference>
<feature type="region of interest" description="Disordered" evidence="5">
    <location>
        <begin position="1"/>
        <end position="27"/>
    </location>
</feature>
<reference evidence="7 8" key="1">
    <citation type="submission" date="2023-01" db="EMBL/GenBank/DDBJ databases">
        <title>Analysis of 21 Apiospora genomes using comparative genomics revels a genus with tremendous synthesis potential of carbohydrate active enzymes and secondary metabolites.</title>
        <authorList>
            <person name="Sorensen T."/>
        </authorList>
    </citation>
    <scope>NUCLEOTIDE SEQUENCE [LARGE SCALE GENOMIC DNA]</scope>
    <source>
        <strain evidence="7 8">CBS 117206</strain>
    </source>
</reference>
<dbReference type="GO" id="GO:0006364">
    <property type="term" value="P:rRNA processing"/>
    <property type="evidence" value="ECO:0007669"/>
    <property type="project" value="InterPro"/>
</dbReference>
<feature type="region of interest" description="Disordered" evidence="5">
    <location>
        <begin position="288"/>
        <end position="309"/>
    </location>
</feature>
<feature type="domain" description="Brix" evidence="6">
    <location>
        <begin position="27"/>
        <end position="242"/>
    </location>
</feature>
<dbReference type="SUPFAM" id="SSF52954">
    <property type="entry name" value="Class II aaRS ABD-related"/>
    <property type="match status" value="1"/>
</dbReference>
<dbReference type="PROSITE" id="PS50833">
    <property type="entry name" value="BRIX"/>
    <property type="match status" value="1"/>
</dbReference>
<sequence>MGGAYKSLNGSEKADPVSDNGARKQKSRVLVVPSRGITYRHRHLINDLAAMLPHGKRDVKFDSKSKLYELCELAEMSNCNNLMYWEARKGQDLYLWMSRIPNGPTIKFYCQNLQTMEELHFVGNCLKGSRPILSFDAAFDKQPHLKVIKQMFLQTFGVPEGARKSKPFIDHVMTFSIADGKIWIRNYQINETEAKAQIGEDGEAEKTSSKSRTTTKDTDINLVEIGPRLTLSPVVIQEGSFGGPIIYENKQFVSPNQVRADLRRQQAGKHNARSEQFVERMAKKGDLGLRTHGGKKMPTDALDSRELFA</sequence>
<gene>
    <name evidence="7" type="ORF">PG999_002802</name>
</gene>
<dbReference type="GO" id="GO:0000027">
    <property type="term" value="P:ribosomal large subunit assembly"/>
    <property type="evidence" value="ECO:0007669"/>
    <property type="project" value="TreeGrafter"/>
</dbReference>
<evidence type="ECO:0000313" key="8">
    <source>
        <dbReference type="Proteomes" id="UP001392437"/>
    </source>
</evidence>
<dbReference type="PANTHER" id="PTHR13634">
    <property type="entry name" value="RIBOSOME BIOGENESIS PROTEIN BRIX"/>
    <property type="match status" value="1"/>
</dbReference>
<dbReference type="InterPro" id="IPR007109">
    <property type="entry name" value="Brix"/>
</dbReference>
<organism evidence="7 8">
    <name type="scientific">Apiospora kogelbergensis</name>
    <dbReference type="NCBI Taxonomy" id="1337665"/>
    <lineage>
        <taxon>Eukaryota</taxon>
        <taxon>Fungi</taxon>
        <taxon>Dikarya</taxon>
        <taxon>Ascomycota</taxon>
        <taxon>Pezizomycotina</taxon>
        <taxon>Sordariomycetes</taxon>
        <taxon>Xylariomycetidae</taxon>
        <taxon>Amphisphaeriales</taxon>
        <taxon>Apiosporaceae</taxon>
        <taxon>Apiospora</taxon>
    </lineage>
</organism>
<dbReference type="InterPro" id="IPR026532">
    <property type="entry name" value="BRX1"/>
</dbReference>
<comment type="caution">
    <text evidence="7">The sequence shown here is derived from an EMBL/GenBank/DDBJ whole genome shotgun (WGS) entry which is preliminary data.</text>
</comment>
<keyword evidence="4" id="KW-0539">Nucleus</keyword>
<dbReference type="SMART" id="SM00879">
    <property type="entry name" value="Brix"/>
    <property type="match status" value="1"/>
</dbReference>
<keyword evidence="8" id="KW-1185">Reference proteome</keyword>
<keyword evidence="3" id="KW-0690">Ribosome biogenesis</keyword>
<dbReference type="GO" id="GO:0019843">
    <property type="term" value="F:rRNA binding"/>
    <property type="evidence" value="ECO:0007669"/>
    <property type="project" value="InterPro"/>
</dbReference>
<evidence type="ECO:0000313" key="7">
    <source>
        <dbReference type="EMBL" id="KAK8130422.1"/>
    </source>
</evidence>
<dbReference type="EMBL" id="JAQQWP010000002">
    <property type="protein sequence ID" value="KAK8130422.1"/>
    <property type="molecule type" value="Genomic_DNA"/>
</dbReference>
<evidence type="ECO:0000256" key="1">
    <source>
        <dbReference type="ARBA" id="ARBA00004604"/>
    </source>
</evidence>
<evidence type="ECO:0000256" key="4">
    <source>
        <dbReference type="ARBA" id="ARBA00023242"/>
    </source>
</evidence>
<evidence type="ECO:0000256" key="2">
    <source>
        <dbReference type="ARBA" id="ARBA00006369"/>
    </source>
</evidence>
<dbReference type="Proteomes" id="UP001392437">
    <property type="component" value="Unassembled WGS sequence"/>
</dbReference>
<comment type="similarity">
    <text evidence="2">Belongs to the BRX1 family.</text>
</comment>
<proteinExistence type="inferred from homology"/>
<evidence type="ECO:0000256" key="3">
    <source>
        <dbReference type="ARBA" id="ARBA00022517"/>
    </source>
</evidence>
<dbReference type="GO" id="GO:0005730">
    <property type="term" value="C:nucleolus"/>
    <property type="evidence" value="ECO:0007669"/>
    <property type="project" value="UniProtKB-SubCell"/>
</dbReference>